<evidence type="ECO:0000313" key="2">
    <source>
        <dbReference type="Proteomes" id="UP000790347"/>
    </source>
</evidence>
<gene>
    <name evidence="1" type="ORF">DERF_014597</name>
</gene>
<protein>
    <submittedName>
        <fullName evidence="1">Uncharacterized protein</fullName>
    </submittedName>
</protein>
<dbReference type="Proteomes" id="UP000790347">
    <property type="component" value="Unassembled WGS sequence"/>
</dbReference>
<dbReference type="EMBL" id="ASGP02000008">
    <property type="protein sequence ID" value="KAH9493869.1"/>
    <property type="molecule type" value="Genomic_DNA"/>
</dbReference>
<evidence type="ECO:0000313" key="1">
    <source>
        <dbReference type="EMBL" id="KAH9493869.1"/>
    </source>
</evidence>
<name>A0A922HJ97_DERFA</name>
<proteinExistence type="predicted"/>
<dbReference type="AlphaFoldDB" id="A0A922HJ97"/>
<comment type="caution">
    <text evidence="1">The sequence shown here is derived from an EMBL/GenBank/DDBJ whole genome shotgun (WGS) entry which is preliminary data.</text>
</comment>
<accession>A0A922HJ97</accession>
<reference evidence="1" key="2">
    <citation type="journal article" date="2022" name="Res Sq">
        <title>Comparative Genomics Reveals Insights into the Divergent Evolution of Astigmatic Mites and Household Pest Adaptations.</title>
        <authorList>
            <person name="Xiong Q."/>
            <person name="Wan A.T.-Y."/>
            <person name="Liu X.-Y."/>
            <person name="Fung C.S.-H."/>
            <person name="Xiao X."/>
            <person name="Malainual N."/>
            <person name="Hou J."/>
            <person name="Wang L."/>
            <person name="Wang M."/>
            <person name="Yang K."/>
            <person name="Cui Y."/>
            <person name="Leung E."/>
            <person name="Nong W."/>
            <person name="Shin S.-K."/>
            <person name="Au S."/>
            <person name="Jeong K.Y."/>
            <person name="Chew F.T."/>
            <person name="Hui J."/>
            <person name="Leung T.F."/>
            <person name="Tungtrongchitr A."/>
            <person name="Zhong N."/>
            <person name="Liu Z."/>
            <person name="Tsui S."/>
        </authorList>
    </citation>
    <scope>NUCLEOTIDE SEQUENCE</scope>
    <source>
        <strain evidence="1">Derf</strain>
        <tissue evidence="1">Whole organism</tissue>
    </source>
</reference>
<sequence length="77" mass="8753">MCSSFRSTMVNLHAPTHTTQLSRKISAQFHINQSSWIFFSVVHLLENGKTRQFTDYGDPIEYFGVHLPPSSATLLNL</sequence>
<keyword evidence="2" id="KW-1185">Reference proteome</keyword>
<organism evidence="1 2">
    <name type="scientific">Dermatophagoides farinae</name>
    <name type="common">American house dust mite</name>
    <dbReference type="NCBI Taxonomy" id="6954"/>
    <lineage>
        <taxon>Eukaryota</taxon>
        <taxon>Metazoa</taxon>
        <taxon>Ecdysozoa</taxon>
        <taxon>Arthropoda</taxon>
        <taxon>Chelicerata</taxon>
        <taxon>Arachnida</taxon>
        <taxon>Acari</taxon>
        <taxon>Acariformes</taxon>
        <taxon>Sarcoptiformes</taxon>
        <taxon>Astigmata</taxon>
        <taxon>Psoroptidia</taxon>
        <taxon>Analgoidea</taxon>
        <taxon>Pyroglyphidae</taxon>
        <taxon>Dermatophagoidinae</taxon>
        <taxon>Dermatophagoides</taxon>
    </lineage>
</organism>
<reference evidence="1" key="1">
    <citation type="submission" date="2013-05" db="EMBL/GenBank/DDBJ databases">
        <authorList>
            <person name="Yim A.K.Y."/>
            <person name="Chan T.F."/>
            <person name="Ji K.M."/>
            <person name="Liu X.Y."/>
            <person name="Zhou J.W."/>
            <person name="Li R.Q."/>
            <person name="Yang K.Y."/>
            <person name="Li J."/>
            <person name="Li M."/>
            <person name="Law P.T.W."/>
            <person name="Wu Y.L."/>
            <person name="Cai Z.L."/>
            <person name="Qin H."/>
            <person name="Bao Y."/>
            <person name="Leung R.K.K."/>
            <person name="Ng P.K.S."/>
            <person name="Zou J."/>
            <person name="Zhong X.J."/>
            <person name="Ran P.X."/>
            <person name="Zhong N.S."/>
            <person name="Liu Z.G."/>
            <person name="Tsui S.K.W."/>
        </authorList>
    </citation>
    <scope>NUCLEOTIDE SEQUENCE</scope>
    <source>
        <strain evidence="1">Derf</strain>
        <tissue evidence="1">Whole organism</tissue>
    </source>
</reference>